<accession>A0A5J5FUA2</accession>
<dbReference type="PANTHER" id="PTHR46401">
    <property type="entry name" value="GLYCOSYLTRANSFERASE WBBK-RELATED"/>
    <property type="match status" value="1"/>
</dbReference>
<reference evidence="4 5" key="1">
    <citation type="submission" date="2019-09" db="EMBL/GenBank/DDBJ databases">
        <title>Bacillus ochoae sp. nov., Paenibacillus whitsoniae sp. nov., Paenibacillus spiritus sp. nov. Isolated from the Mars Exploration Rover during spacecraft assembly.</title>
        <authorList>
            <person name="Seuylemezian A."/>
            <person name="Vaishampayan P."/>
        </authorList>
    </citation>
    <scope>NUCLEOTIDE SEQUENCE [LARGE SCALE GENOMIC DNA]</scope>
    <source>
        <strain evidence="4 5">MER_111</strain>
    </source>
</reference>
<protein>
    <submittedName>
        <fullName evidence="4">Glycosyltransferase family 4 protein</fullName>
    </submittedName>
</protein>
<gene>
    <name evidence="4" type="ORF">F4V43_18485</name>
</gene>
<dbReference type="Pfam" id="PF00534">
    <property type="entry name" value="Glycos_transf_1"/>
    <property type="match status" value="1"/>
</dbReference>
<dbReference type="GO" id="GO:0016757">
    <property type="term" value="F:glycosyltransferase activity"/>
    <property type="evidence" value="ECO:0007669"/>
    <property type="project" value="InterPro"/>
</dbReference>
<keyword evidence="1 4" id="KW-0808">Transferase</keyword>
<organism evidence="4 5">
    <name type="scientific">Paenibacillus spiritus</name>
    <dbReference type="NCBI Taxonomy" id="2496557"/>
    <lineage>
        <taxon>Bacteria</taxon>
        <taxon>Bacillati</taxon>
        <taxon>Bacillota</taxon>
        <taxon>Bacilli</taxon>
        <taxon>Bacillales</taxon>
        <taxon>Paenibacillaceae</taxon>
        <taxon>Paenibacillus</taxon>
    </lineage>
</organism>
<proteinExistence type="predicted"/>
<dbReference type="Proteomes" id="UP000367750">
    <property type="component" value="Unassembled WGS sequence"/>
</dbReference>
<dbReference type="Gene3D" id="3.40.50.2000">
    <property type="entry name" value="Glycogen Phosphorylase B"/>
    <property type="match status" value="2"/>
</dbReference>
<dbReference type="OrthoDB" id="9801609at2"/>
<dbReference type="InterPro" id="IPR001296">
    <property type="entry name" value="Glyco_trans_1"/>
</dbReference>
<evidence type="ECO:0000256" key="2">
    <source>
        <dbReference type="SAM" id="Phobius"/>
    </source>
</evidence>
<name>A0A5J5FUA2_9BACL</name>
<keyword evidence="2" id="KW-1133">Transmembrane helix</keyword>
<evidence type="ECO:0000259" key="3">
    <source>
        <dbReference type="Pfam" id="PF00534"/>
    </source>
</evidence>
<keyword evidence="2" id="KW-0472">Membrane</keyword>
<dbReference type="SUPFAM" id="SSF53756">
    <property type="entry name" value="UDP-Glycosyltransferase/glycogen phosphorylase"/>
    <property type="match status" value="1"/>
</dbReference>
<comment type="caution">
    <text evidence="4">The sequence shown here is derived from an EMBL/GenBank/DDBJ whole genome shotgun (WGS) entry which is preliminary data.</text>
</comment>
<evidence type="ECO:0000313" key="5">
    <source>
        <dbReference type="Proteomes" id="UP000367750"/>
    </source>
</evidence>
<dbReference type="RefSeq" id="WP_150459751.1">
    <property type="nucleotide sequence ID" value="NZ_VYKK01000033.1"/>
</dbReference>
<evidence type="ECO:0000256" key="1">
    <source>
        <dbReference type="ARBA" id="ARBA00022679"/>
    </source>
</evidence>
<keyword evidence="2" id="KW-0812">Transmembrane</keyword>
<dbReference type="AlphaFoldDB" id="A0A5J5FUA2"/>
<dbReference type="PANTHER" id="PTHR46401:SF2">
    <property type="entry name" value="GLYCOSYLTRANSFERASE WBBK-RELATED"/>
    <property type="match status" value="1"/>
</dbReference>
<dbReference type="EMBL" id="VYKK01000033">
    <property type="protein sequence ID" value="KAA8996586.1"/>
    <property type="molecule type" value="Genomic_DNA"/>
</dbReference>
<sequence>MKKTGVFLGFHPGTNLSNEGIGRLLAFLLKENNSDTKDMILFCPEWLRHSILLLMKDNNIPDYKFDIVSTNAIPLGIRLKEYITGKKKPKKARLKKSDFFNKTKLKISMLLKKGVEDFFGTSSLFFVVVKVICYLLLVVCCLPFLILFSLLYLVYKLILLIYKLLYKVTPYKSTILKFSNIAKNSKGWIYQRVIDAELEKIVKCINKNKIVDVCYIPSMIWPQIKKLKCKKILAAPDIVFYDFPTQFPGVGYTHRRIRESIQAADHLICYSEYVKLHHYVERCGVSPEKITVIKHANINMAEHLKLSKHVLKYMTVEQNAREIINEYIQKKYKPDHVLYNSHLSDFDLITYSSQYRAHKNIFNLIKAVKIINKQLNGNVKLILTGNYLIEEAIKDYVKDNFLENDIFIFYGISSRILAALNSQAKLAVNPTLFEGGFPFTFSESFSVGTPSIMSNIPVVSNEILDLSLKEKMLFNPFDPYAIAEKIVMAIENRNELYQAQQALYNQFSTRDWRKVAYEYNQVFNQFI</sequence>
<keyword evidence="5" id="KW-1185">Reference proteome</keyword>
<feature type="domain" description="Glycosyl transferase family 1" evidence="3">
    <location>
        <begin position="346"/>
        <end position="496"/>
    </location>
</feature>
<feature type="transmembrane region" description="Helical" evidence="2">
    <location>
        <begin position="144"/>
        <end position="165"/>
    </location>
</feature>
<evidence type="ECO:0000313" key="4">
    <source>
        <dbReference type="EMBL" id="KAA8996586.1"/>
    </source>
</evidence>